<dbReference type="EMBL" id="JAVFWL010000005">
    <property type="protein sequence ID" value="KAK6757110.1"/>
    <property type="molecule type" value="Genomic_DNA"/>
</dbReference>
<organism evidence="1 2">
    <name type="scientific">Necator americanus</name>
    <name type="common">Human hookworm</name>
    <dbReference type="NCBI Taxonomy" id="51031"/>
    <lineage>
        <taxon>Eukaryota</taxon>
        <taxon>Metazoa</taxon>
        <taxon>Ecdysozoa</taxon>
        <taxon>Nematoda</taxon>
        <taxon>Chromadorea</taxon>
        <taxon>Rhabditida</taxon>
        <taxon>Rhabditina</taxon>
        <taxon>Rhabditomorpha</taxon>
        <taxon>Strongyloidea</taxon>
        <taxon>Ancylostomatidae</taxon>
        <taxon>Bunostominae</taxon>
        <taxon>Necator</taxon>
    </lineage>
</organism>
<keyword evidence="2" id="KW-1185">Reference proteome</keyword>
<evidence type="ECO:0000313" key="1">
    <source>
        <dbReference type="EMBL" id="KAK6757110.1"/>
    </source>
</evidence>
<reference evidence="1 2" key="1">
    <citation type="submission" date="2023-08" db="EMBL/GenBank/DDBJ databases">
        <title>A Necator americanus chromosomal reference genome.</title>
        <authorList>
            <person name="Ilik V."/>
            <person name="Petrzelkova K.J."/>
            <person name="Pardy F."/>
            <person name="Fuh T."/>
            <person name="Niatou-Singa F.S."/>
            <person name="Gouil Q."/>
            <person name="Baker L."/>
            <person name="Ritchie M.E."/>
            <person name="Jex A.R."/>
            <person name="Gazzola D."/>
            <person name="Li H."/>
            <person name="Toshio Fujiwara R."/>
            <person name="Zhan B."/>
            <person name="Aroian R.V."/>
            <person name="Pafco B."/>
            <person name="Schwarz E.M."/>
        </authorList>
    </citation>
    <scope>NUCLEOTIDE SEQUENCE [LARGE SCALE GENOMIC DNA]</scope>
    <source>
        <strain evidence="1 2">Aroian</strain>
        <tissue evidence="1">Whole animal</tissue>
    </source>
</reference>
<comment type="caution">
    <text evidence="1">The sequence shown here is derived from an EMBL/GenBank/DDBJ whole genome shotgun (WGS) entry which is preliminary data.</text>
</comment>
<name>A0ABR1E4D1_NECAM</name>
<dbReference type="Proteomes" id="UP001303046">
    <property type="component" value="Unassembled WGS sequence"/>
</dbReference>
<accession>A0ABR1E4D1</accession>
<sequence>MCIVISLSTYYEFGKSMFEFPYRVRVGLSKCSCSRIHVSEPYIDGNVELANWRDFLSFCSMCSCLFEELKSSHHLE</sequence>
<protein>
    <submittedName>
        <fullName evidence="1">Uncharacterized protein</fullName>
    </submittedName>
</protein>
<gene>
    <name evidence="1" type="primary">Necator_chrV.g19914</name>
    <name evidence="1" type="ORF">RB195_015122</name>
</gene>
<proteinExistence type="predicted"/>
<evidence type="ECO:0000313" key="2">
    <source>
        <dbReference type="Proteomes" id="UP001303046"/>
    </source>
</evidence>